<proteinExistence type="inferred from homology"/>
<comment type="similarity">
    <text evidence="8">Belongs to the binding-protein-dependent transport system permease family.</text>
</comment>
<gene>
    <name evidence="10" type="ORF">EM20IM_03210</name>
</gene>
<evidence type="ECO:0000256" key="2">
    <source>
        <dbReference type="ARBA" id="ARBA00022448"/>
    </source>
</evidence>
<dbReference type="Proteomes" id="UP000663088">
    <property type="component" value="Chromosome"/>
</dbReference>
<reference evidence="10 11" key="1">
    <citation type="submission" date="2020-12" db="EMBL/GenBank/DDBJ databases">
        <authorList>
            <person name="Awala S.I."/>
            <person name="Gwak J.-H."/>
            <person name="Kim S.-J."/>
            <person name="Rhee S.-K."/>
        </authorList>
    </citation>
    <scope>NUCLEOTIDE SEQUENCE [LARGE SCALE GENOMIC DNA]</scope>
    <source>
        <strain evidence="10 11">IT5</strain>
    </source>
</reference>
<feature type="transmembrane region" description="Helical" evidence="8">
    <location>
        <begin position="21"/>
        <end position="46"/>
    </location>
</feature>
<dbReference type="SUPFAM" id="SSF161098">
    <property type="entry name" value="MetI-like"/>
    <property type="match status" value="1"/>
</dbReference>
<feature type="transmembrane region" description="Helical" evidence="8">
    <location>
        <begin position="163"/>
        <end position="184"/>
    </location>
</feature>
<dbReference type="EMBL" id="CP065956">
    <property type="protein sequence ID" value="QSR87352.1"/>
    <property type="molecule type" value="Genomic_DNA"/>
</dbReference>
<feature type="transmembrane region" description="Helical" evidence="8">
    <location>
        <begin position="86"/>
        <end position="111"/>
    </location>
</feature>
<feature type="transmembrane region" description="Helical" evidence="8">
    <location>
        <begin position="123"/>
        <end position="143"/>
    </location>
</feature>
<evidence type="ECO:0000256" key="3">
    <source>
        <dbReference type="ARBA" id="ARBA00022475"/>
    </source>
</evidence>
<evidence type="ECO:0000256" key="4">
    <source>
        <dbReference type="ARBA" id="ARBA00022519"/>
    </source>
</evidence>
<evidence type="ECO:0000313" key="10">
    <source>
        <dbReference type="EMBL" id="QSR87352.1"/>
    </source>
</evidence>
<dbReference type="CDD" id="cd06261">
    <property type="entry name" value="TM_PBP2"/>
    <property type="match status" value="1"/>
</dbReference>
<feature type="domain" description="ABC transmembrane type-1" evidence="9">
    <location>
        <begin position="84"/>
        <end position="294"/>
    </location>
</feature>
<evidence type="ECO:0000256" key="7">
    <source>
        <dbReference type="ARBA" id="ARBA00023136"/>
    </source>
</evidence>
<name>A0ABX7PWI7_9BACT</name>
<feature type="transmembrane region" description="Helical" evidence="8">
    <location>
        <begin position="273"/>
        <end position="293"/>
    </location>
</feature>
<keyword evidence="4" id="KW-0997">Cell inner membrane</keyword>
<dbReference type="PANTHER" id="PTHR43386:SF2">
    <property type="entry name" value="OLIGOPEPTIDE TRANSPORT SYSTEM PERMEASE PROTEIN OPPC"/>
    <property type="match status" value="1"/>
</dbReference>
<keyword evidence="3" id="KW-1003">Cell membrane</keyword>
<organism evidence="10 11">
    <name type="scientific">Candidatus Methylacidiphilum infernorum</name>
    <dbReference type="NCBI Taxonomy" id="511746"/>
    <lineage>
        <taxon>Bacteria</taxon>
        <taxon>Pseudomonadati</taxon>
        <taxon>Verrucomicrobiota</taxon>
        <taxon>Methylacidiphilae</taxon>
        <taxon>Methylacidiphilales</taxon>
        <taxon>Methylacidiphilaceae</taxon>
        <taxon>Methylacidiphilum (ex Ratnadevi et al. 2023)</taxon>
    </lineage>
</organism>
<keyword evidence="7 8" id="KW-0472">Membrane</keyword>
<evidence type="ECO:0000313" key="11">
    <source>
        <dbReference type="Proteomes" id="UP000663088"/>
    </source>
</evidence>
<dbReference type="PROSITE" id="PS50928">
    <property type="entry name" value="ABC_TM1"/>
    <property type="match status" value="1"/>
</dbReference>
<keyword evidence="11" id="KW-1185">Reference proteome</keyword>
<dbReference type="Gene3D" id="1.10.3720.10">
    <property type="entry name" value="MetI-like"/>
    <property type="match status" value="1"/>
</dbReference>
<dbReference type="InterPro" id="IPR050366">
    <property type="entry name" value="BP-dependent_transpt_permease"/>
</dbReference>
<dbReference type="InterPro" id="IPR035906">
    <property type="entry name" value="MetI-like_sf"/>
</dbReference>
<evidence type="ECO:0000256" key="5">
    <source>
        <dbReference type="ARBA" id="ARBA00022692"/>
    </source>
</evidence>
<feature type="transmembrane region" description="Helical" evidence="8">
    <location>
        <begin position="215"/>
        <end position="236"/>
    </location>
</feature>
<evidence type="ECO:0000256" key="6">
    <source>
        <dbReference type="ARBA" id="ARBA00022989"/>
    </source>
</evidence>
<dbReference type="Pfam" id="PF00528">
    <property type="entry name" value="BPD_transp_1"/>
    <property type="match status" value="1"/>
</dbReference>
<dbReference type="InterPro" id="IPR000515">
    <property type="entry name" value="MetI-like"/>
</dbReference>
<keyword evidence="2 8" id="KW-0813">Transport</keyword>
<keyword evidence="6 8" id="KW-1133">Transmembrane helix</keyword>
<evidence type="ECO:0000256" key="1">
    <source>
        <dbReference type="ARBA" id="ARBA00004429"/>
    </source>
</evidence>
<comment type="subcellular location">
    <subcellularLocation>
        <location evidence="1">Cell inner membrane</location>
        <topology evidence="1">Multi-pass membrane protein</topology>
    </subcellularLocation>
    <subcellularLocation>
        <location evidence="8">Cell membrane</location>
        <topology evidence="8">Multi-pass membrane protein</topology>
    </subcellularLocation>
</comment>
<dbReference type="PANTHER" id="PTHR43386">
    <property type="entry name" value="OLIGOPEPTIDE TRANSPORT SYSTEM PERMEASE PROTEIN APPC"/>
    <property type="match status" value="1"/>
</dbReference>
<protein>
    <submittedName>
        <fullName evidence="10">ABC transporter permease</fullName>
    </submittedName>
</protein>
<evidence type="ECO:0000259" key="9">
    <source>
        <dbReference type="PROSITE" id="PS50928"/>
    </source>
</evidence>
<accession>A0ABX7PWI7</accession>
<evidence type="ECO:0000256" key="8">
    <source>
        <dbReference type="RuleBase" id="RU363032"/>
    </source>
</evidence>
<sequence length="311" mass="34727">MSSFRQENSPRMNTFRPRKGYGKFPLKSFLIFFLLVILAVIGPWLYPESLSQVTDESLRPPTFHHIFGTDIHGRDLFVRILFGARISFIVGLSGSLVSLLVGVSYGAIAAYVGGKVERIMMQIVDLLYSLPVLVFVIVLIALFEKPLRAFLYQAHLGYLLPYSRIILLLVGLGLVEWLTMARVVRSRVLVLKESLFVQAAKVLGQNSFNILLKHIFPNLAGLVAVYLTLTIPTVILEESFLSFLGLGVEPPTSSLGSLLSDGANTINPIKTSWWLLFFPGLYLSLALWSLNVFGEWLRDKLDPQARSAAQQ</sequence>
<keyword evidence="5 8" id="KW-0812">Transmembrane</keyword>